<dbReference type="AlphaFoldDB" id="J1H973"/>
<feature type="active site" description="For ring-opening step" evidence="3">
    <location>
        <position position="143"/>
    </location>
</feature>
<dbReference type="GO" id="GO:0006046">
    <property type="term" value="P:N-acetylglucosamine catabolic process"/>
    <property type="evidence" value="ECO:0007669"/>
    <property type="project" value="UniProtKB-UniRule"/>
</dbReference>
<dbReference type="GO" id="GO:0005975">
    <property type="term" value="P:carbohydrate metabolic process"/>
    <property type="evidence" value="ECO:0007669"/>
    <property type="project" value="InterPro"/>
</dbReference>
<dbReference type="RefSeq" id="WP_005871044.1">
    <property type="nucleotide sequence ID" value="NZ_AKFS01000224.1"/>
</dbReference>
<evidence type="ECO:0000313" key="5">
    <source>
        <dbReference type="EMBL" id="EJF41883.1"/>
    </source>
</evidence>
<comment type="similarity">
    <text evidence="3">Belongs to the glucosamine/galactosamine-6-phosphate isomerase family. NagB subfamily.</text>
</comment>
<dbReference type="Proteomes" id="UP000004578">
    <property type="component" value="Unassembled WGS sequence"/>
</dbReference>
<comment type="caution">
    <text evidence="3">Lacks conserved residue(s) required for the propagation of feature annotation.</text>
</comment>
<evidence type="ECO:0000256" key="1">
    <source>
        <dbReference type="ARBA" id="ARBA00022801"/>
    </source>
</evidence>
<feature type="active site" description="Proton acceptor; for ring-opening step" evidence="3">
    <location>
        <position position="138"/>
    </location>
</feature>
<dbReference type="UniPathway" id="UPA00629">
    <property type="reaction ID" value="UER00684"/>
</dbReference>
<dbReference type="NCBIfam" id="TIGR00502">
    <property type="entry name" value="nagB"/>
    <property type="match status" value="1"/>
</dbReference>
<keyword evidence="6" id="KW-1185">Reference proteome</keyword>
<dbReference type="InterPro" id="IPR004547">
    <property type="entry name" value="Glucosamine6P_isomerase"/>
</dbReference>
<dbReference type="PATRIC" id="fig|1125717.3.peg.1363"/>
<comment type="function">
    <text evidence="3">Catalyzes the reversible isomerization-deamination of glucosamine 6-phosphate (GlcN6P) to form fructose 6-phosphate (Fru6P) and ammonium ion.</text>
</comment>
<dbReference type="GO" id="GO:0006043">
    <property type="term" value="P:glucosamine catabolic process"/>
    <property type="evidence" value="ECO:0007669"/>
    <property type="project" value="TreeGrafter"/>
</dbReference>
<dbReference type="PANTHER" id="PTHR11280">
    <property type="entry name" value="GLUCOSAMINE-6-PHOSPHATE ISOMERASE"/>
    <property type="match status" value="1"/>
</dbReference>
<dbReference type="PROSITE" id="PS01161">
    <property type="entry name" value="GLC_GALNAC_ISOMERASE"/>
    <property type="match status" value="1"/>
</dbReference>
<dbReference type="OrthoDB" id="9791139at2"/>
<feature type="active site" description="For ring-opening step" evidence="3">
    <location>
        <position position="136"/>
    </location>
</feature>
<evidence type="ECO:0000256" key="2">
    <source>
        <dbReference type="ARBA" id="ARBA00023277"/>
    </source>
</evidence>
<dbReference type="InterPro" id="IPR037171">
    <property type="entry name" value="NagB/RpiA_transferase-like"/>
</dbReference>
<dbReference type="InterPro" id="IPR006148">
    <property type="entry name" value="Glc/Gal-6P_isomerase"/>
</dbReference>
<keyword evidence="1 3" id="KW-0378">Hydrolase</keyword>
<protein>
    <recommendedName>
        <fullName evidence="3">Glucosamine-6-phosphate deaminase</fullName>
        <ecNumber evidence="3">3.5.99.6</ecNumber>
    </recommendedName>
    <alternativeName>
        <fullName evidence="3">GlcN6P deaminase</fullName>
        <shortName evidence="3">GNPDA</shortName>
    </alternativeName>
    <alternativeName>
        <fullName evidence="3">Glucosamine-6-phosphate isomerase</fullName>
    </alternativeName>
</protein>
<evidence type="ECO:0000256" key="3">
    <source>
        <dbReference type="HAMAP-Rule" id="MF_01241"/>
    </source>
</evidence>
<evidence type="ECO:0000259" key="4">
    <source>
        <dbReference type="Pfam" id="PF01182"/>
    </source>
</evidence>
<dbReference type="EC" id="3.5.99.6" evidence="3"/>
<dbReference type="CDD" id="cd01399">
    <property type="entry name" value="GlcN6P_deaminase"/>
    <property type="match status" value="1"/>
</dbReference>
<organism evidence="5 6">
    <name type="scientific">Schaalia georgiae F0490</name>
    <dbReference type="NCBI Taxonomy" id="1125717"/>
    <lineage>
        <taxon>Bacteria</taxon>
        <taxon>Bacillati</taxon>
        <taxon>Actinomycetota</taxon>
        <taxon>Actinomycetes</taxon>
        <taxon>Actinomycetales</taxon>
        <taxon>Actinomycetaceae</taxon>
        <taxon>Schaalia</taxon>
    </lineage>
</organism>
<evidence type="ECO:0000313" key="6">
    <source>
        <dbReference type="Proteomes" id="UP000004578"/>
    </source>
</evidence>
<dbReference type="Gene3D" id="3.40.50.1360">
    <property type="match status" value="1"/>
</dbReference>
<feature type="active site" description="Proton acceptor; for enolization step" evidence="3">
    <location>
        <position position="67"/>
    </location>
</feature>
<reference evidence="5 6" key="1">
    <citation type="submission" date="2012-05" db="EMBL/GenBank/DDBJ databases">
        <authorList>
            <person name="Harkins D.M."/>
            <person name="Madupu R."/>
            <person name="Durkin A.S."/>
            <person name="Torralba M."/>
            <person name="Methe B."/>
            <person name="Sutton G.G."/>
            <person name="Nelson K.E."/>
        </authorList>
    </citation>
    <scope>NUCLEOTIDE SEQUENCE [LARGE SCALE GENOMIC DNA]</scope>
    <source>
        <strain evidence="5 6">F0490</strain>
    </source>
</reference>
<dbReference type="GO" id="GO:0019262">
    <property type="term" value="P:N-acetylneuraminate catabolic process"/>
    <property type="evidence" value="ECO:0007669"/>
    <property type="project" value="UniProtKB-UniRule"/>
</dbReference>
<dbReference type="PANTHER" id="PTHR11280:SF5">
    <property type="entry name" value="GLUCOSAMINE-6-PHOSPHATE ISOMERASE"/>
    <property type="match status" value="1"/>
</dbReference>
<gene>
    <name evidence="3 5" type="primary">nagB</name>
    <name evidence="5" type="ORF">HMPREF1317_0707</name>
</gene>
<dbReference type="SUPFAM" id="SSF100950">
    <property type="entry name" value="NagB/RpiA/CoA transferase-like"/>
    <property type="match status" value="1"/>
</dbReference>
<keyword evidence="2 3" id="KW-0119">Carbohydrate metabolism</keyword>
<dbReference type="GO" id="GO:0042802">
    <property type="term" value="F:identical protein binding"/>
    <property type="evidence" value="ECO:0007669"/>
    <property type="project" value="TreeGrafter"/>
</dbReference>
<dbReference type="EMBL" id="AKFS01000224">
    <property type="protein sequence ID" value="EJF41883.1"/>
    <property type="molecule type" value="Genomic_DNA"/>
</dbReference>
<name>J1H973_9ACTO</name>
<dbReference type="NCBIfam" id="NF001684">
    <property type="entry name" value="PRK00443.1-4"/>
    <property type="match status" value="1"/>
</dbReference>
<dbReference type="GO" id="GO:0004342">
    <property type="term" value="F:glucosamine-6-phosphate deaminase activity"/>
    <property type="evidence" value="ECO:0007669"/>
    <property type="project" value="UniProtKB-UniRule"/>
</dbReference>
<feature type="domain" description="Glucosamine/galactosamine-6-phosphate isomerase" evidence="4">
    <location>
        <begin position="9"/>
        <end position="227"/>
    </location>
</feature>
<accession>J1H973</accession>
<dbReference type="GO" id="GO:0005737">
    <property type="term" value="C:cytoplasm"/>
    <property type="evidence" value="ECO:0007669"/>
    <property type="project" value="TreeGrafter"/>
</dbReference>
<comment type="catalytic activity">
    <reaction evidence="3">
        <text>alpha-D-glucosamine 6-phosphate + H2O = beta-D-fructose 6-phosphate + NH4(+)</text>
        <dbReference type="Rhea" id="RHEA:12172"/>
        <dbReference type="ChEBI" id="CHEBI:15377"/>
        <dbReference type="ChEBI" id="CHEBI:28938"/>
        <dbReference type="ChEBI" id="CHEBI:57634"/>
        <dbReference type="ChEBI" id="CHEBI:75989"/>
        <dbReference type="EC" id="3.5.99.6"/>
    </reaction>
</comment>
<dbReference type="HAMAP" id="MF_01241">
    <property type="entry name" value="GlcN6P_deamin"/>
    <property type="match status" value="1"/>
</dbReference>
<sequence>MRIGIFNDEDQIASQAADRIVEVYRAKPDFVLGLATGSSPLKLYAELVRRHQAGEISFKRVRSYNLDEYVGLPRDHYEGYANFIRRNLVGLVDMPEGAAHGPDGWCDDLEAGARGYDEAIKADGGIDIQVLGIGSDGHIGFNEPGGSLVSRTHVGVLTEQTRRDNARFFDGDIDAVPTHCVTQGLGTIMDSRAHVFIATGEGKADAVKAMIEGGVTQRWPASILQHHPDVTVLLDEAAASKLELADFYKEVWDKERAGR</sequence>
<comment type="caution">
    <text evidence="5">The sequence shown here is derived from an EMBL/GenBank/DDBJ whole genome shotgun (WGS) entry which is preliminary data.</text>
</comment>
<proteinExistence type="inferred from homology"/>
<dbReference type="Pfam" id="PF01182">
    <property type="entry name" value="Glucosamine_iso"/>
    <property type="match status" value="1"/>
</dbReference>
<dbReference type="InterPro" id="IPR018321">
    <property type="entry name" value="Glucosamine6P_isomerase_CS"/>
</dbReference>
<comment type="pathway">
    <text evidence="3">Amino-sugar metabolism; N-acetylneuraminate degradation; D-fructose 6-phosphate from N-acetylneuraminate: step 5/5.</text>
</comment>